<keyword evidence="2" id="KW-0411">Iron-sulfur</keyword>
<evidence type="ECO:0000256" key="2">
    <source>
        <dbReference type="ARBA" id="ARBA00023014"/>
    </source>
</evidence>
<keyword evidence="1" id="KW-0479">Metal-binding</keyword>
<dbReference type="Proteomes" id="UP000254866">
    <property type="component" value="Unassembled WGS sequence"/>
</dbReference>
<dbReference type="GO" id="GO:0030170">
    <property type="term" value="F:pyridoxal phosphate binding"/>
    <property type="evidence" value="ECO:0007669"/>
    <property type="project" value="InterPro"/>
</dbReference>
<keyword evidence="1" id="KW-0001">2Fe-2S</keyword>
<dbReference type="PRINTS" id="PR00409">
    <property type="entry name" value="PHDIOXRDTASE"/>
</dbReference>
<dbReference type="SUPFAM" id="SSF52343">
    <property type="entry name" value="Ferredoxin reductase-like, C-terminal NADP-linked domain"/>
    <property type="match status" value="1"/>
</dbReference>
<dbReference type="InterPro" id="IPR039261">
    <property type="entry name" value="FNR_nucleotide-bd"/>
</dbReference>
<dbReference type="RefSeq" id="XP_031870056.1">
    <property type="nucleotide sequence ID" value="XM_032013456.1"/>
</dbReference>
<evidence type="ECO:0000313" key="6">
    <source>
        <dbReference type="EMBL" id="RDL37400.1"/>
    </source>
</evidence>
<feature type="domain" description="FAD-binding FR-type" evidence="5">
    <location>
        <begin position="249"/>
        <end position="353"/>
    </location>
</feature>
<evidence type="ECO:0000256" key="1">
    <source>
        <dbReference type="ARBA" id="ARBA00022714"/>
    </source>
</evidence>
<dbReference type="InterPro" id="IPR005302">
    <property type="entry name" value="MoCF_Sase_C"/>
</dbReference>
<dbReference type="InterPro" id="IPR052353">
    <property type="entry name" value="Benzoxazolinone_Detox_Enz"/>
</dbReference>
<feature type="domain" description="2Fe-2S ferredoxin-type" evidence="3">
    <location>
        <begin position="476"/>
        <end position="560"/>
    </location>
</feature>
<accession>A0A370TPE2</accession>
<dbReference type="SUPFAM" id="SSF54292">
    <property type="entry name" value="2Fe-2S ferredoxin-like"/>
    <property type="match status" value="1"/>
</dbReference>
<dbReference type="InterPro" id="IPR005163">
    <property type="entry name" value="Tri_helical_YiiM-like"/>
</dbReference>
<dbReference type="PROSITE" id="PS51384">
    <property type="entry name" value="FAD_FR"/>
    <property type="match status" value="1"/>
</dbReference>
<organism evidence="6 7">
    <name type="scientific">Venustampulla echinocandica</name>
    <dbReference type="NCBI Taxonomy" id="2656787"/>
    <lineage>
        <taxon>Eukaryota</taxon>
        <taxon>Fungi</taxon>
        <taxon>Dikarya</taxon>
        <taxon>Ascomycota</taxon>
        <taxon>Pezizomycotina</taxon>
        <taxon>Leotiomycetes</taxon>
        <taxon>Helotiales</taxon>
        <taxon>Pleuroascaceae</taxon>
        <taxon>Venustampulla</taxon>
    </lineage>
</organism>
<dbReference type="Gene3D" id="3.40.50.80">
    <property type="entry name" value="Nucleotide-binding domain of ferredoxin-NADP reductase (FNR) module"/>
    <property type="match status" value="1"/>
</dbReference>
<proteinExistence type="predicted"/>
<evidence type="ECO:0000313" key="7">
    <source>
        <dbReference type="Proteomes" id="UP000254866"/>
    </source>
</evidence>
<dbReference type="Gene3D" id="2.40.33.20">
    <property type="entry name" value="PK beta-barrel domain-like"/>
    <property type="match status" value="1"/>
</dbReference>
<dbReference type="InterPro" id="IPR017927">
    <property type="entry name" value="FAD-bd_FR_type"/>
</dbReference>
<dbReference type="PANTHER" id="PTHR30212">
    <property type="entry name" value="PROTEIN YIIM"/>
    <property type="match status" value="1"/>
</dbReference>
<dbReference type="InterPro" id="IPR017938">
    <property type="entry name" value="Riboflavin_synthase-like_b-brl"/>
</dbReference>
<dbReference type="InterPro" id="IPR012675">
    <property type="entry name" value="Beta-grasp_dom_sf"/>
</dbReference>
<comment type="caution">
    <text evidence="6">The sequence shown here is derived from an EMBL/GenBank/DDBJ whole genome shotgun (WGS) entry which is preliminary data.</text>
</comment>
<dbReference type="PROSITE" id="PS51085">
    <property type="entry name" value="2FE2S_FER_2"/>
    <property type="match status" value="1"/>
</dbReference>
<evidence type="ECO:0000259" key="5">
    <source>
        <dbReference type="PROSITE" id="PS51384"/>
    </source>
</evidence>
<feature type="domain" description="MOSC" evidence="4">
    <location>
        <begin position="41"/>
        <end position="182"/>
    </location>
</feature>
<dbReference type="PANTHER" id="PTHR30212:SF2">
    <property type="entry name" value="PROTEIN YIIM"/>
    <property type="match status" value="1"/>
</dbReference>
<dbReference type="SUPFAM" id="SSF50800">
    <property type="entry name" value="PK beta-barrel domain-like"/>
    <property type="match status" value="1"/>
</dbReference>
<dbReference type="InterPro" id="IPR001041">
    <property type="entry name" value="2Fe-2S_ferredoxin-type"/>
</dbReference>
<dbReference type="PROSITE" id="PS51340">
    <property type="entry name" value="MOSC"/>
    <property type="match status" value="1"/>
</dbReference>
<dbReference type="Pfam" id="PF00111">
    <property type="entry name" value="Fer2"/>
    <property type="match status" value="1"/>
</dbReference>
<dbReference type="GO" id="GO:0030151">
    <property type="term" value="F:molybdenum ion binding"/>
    <property type="evidence" value="ECO:0007669"/>
    <property type="project" value="InterPro"/>
</dbReference>
<dbReference type="GO" id="GO:0016491">
    <property type="term" value="F:oxidoreductase activity"/>
    <property type="evidence" value="ECO:0007669"/>
    <property type="project" value="InterPro"/>
</dbReference>
<dbReference type="GO" id="GO:0051537">
    <property type="term" value="F:2 iron, 2 sulfur cluster binding"/>
    <property type="evidence" value="ECO:0007669"/>
    <property type="project" value="UniProtKB-KW"/>
</dbReference>
<keyword evidence="1" id="KW-0408">Iron</keyword>
<dbReference type="InterPro" id="IPR036010">
    <property type="entry name" value="2Fe-2S_ferredoxin-like_sf"/>
</dbReference>
<dbReference type="InterPro" id="IPR006058">
    <property type="entry name" value="2Fe2S_fd_BS"/>
</dbReference>
<protein>
    <submittedName>
        <fullName evidence="6">Uncharacterized protein</fullName>
    </submittedName>
</protein>
<dbReference type="CDD" id="cd06185">
    <property type="entry name" value="PDR_like"/>
    <property type="match status" value="1"/>
</dbReference>
<dbReference type="Pfam" id="PF03473">
    <property type="entry name" value="MOSC"/>
    <property type="match status" value="1"/>
</dbReference>
<reference evidence="6 7" key="1">
    <citation type="journal article" date="2018" name="IMA Fungus">
        <title>IMA Genome-F 9: Draft genome sequence of Annulohypoxylon stygium, Aspergillus mulundensis, Berkeleyomyces basicola (syn. Thielaviopsis basicola), Ceratocystis smalleyi, two Cercospora beticola strains, Coleophoma cylindrospora, Fusarium fracticaudum, Phialophora cf. hyalina, and Morchella septimelata.</title>
        <authorList>
            <person name="Wingfield B.D."/>
            <person name="Bills G.F."/>
            <person name="Dong Y."/>
            <person name="Huang W."/>
            <person name="Nel W.J."/>
            <person name="Swalarsk-Parry B.S."/>
            <person name="Vaghefi N."/>
            <person name="Wilken P.M."/>
            <person name="An Z."/>
            <person name="de Beer Z.W."/>
            <person name="De Vos L."/>
            <person name="Chen L."/>
            <person name="Duong T.A."/>
            <person name="Gao Y."/>
            <person name="Hammerbacher A."/>
            <person name="Kikkert J.R."/>
            <person name="Li Y."/>
            <person name="Li H."/>
            <person name="Li K."/>
            <person name="Li Q."/>
            <person name="Liu X."/>
            <person name="Ma X."/>
            <person name="Naidoo K."/>
            <person name="Pethybridge S.J."/>
            <person name="Sun J."/>
            <person name="Steenkamp E.T."/>
            <person name="van der Nest M.A."/>
            <person name="van Wyk S."/>
            <person name="Wingfield M.J."/>
            <person name="Xiong C."/>
            <person name="Yue Q."/>
            <person name="Zhang X."/>
        </authorList>
    </citation>
    <scope>NUCLEOTIDE SEQUENCE [LARGE SCALE GENOMIC DNA]</scope>
    <source>
        <strain evidence="6 7">BP 5553</strain>
    </source>
</reference>
<dbReference type="Gene3D" id="3.10.20.30">
    <property type="match status" value="1"/>
</dbReference>
<name>A0A370TPE2_9HELO</name>
<sequence>MCSNTPFATLSPTKVQQLRTGRIAKNIFSVQGLDSAILKIALPSKPVYLGHLGLPDDEHAFHTHGGPDKALMHYAAGHYDKWRKELPGSVSLLTYGAFGENLLTDPADGYNEQTVCIGDIFAIGNNGAQIQVTQPRQPCYKLNHRLEVKDMAMRSQTECRTGWHNRVLVPGFITPGDSMQLIERKHPDWPIRRVQRYLYDERHNMEIMRGLMEMEALAEETRGIFRKRVQKGEYRNEDMRLIGDDNAALKWNTYRLAGKIKETDAVSSFIFEAVDKFENPVQALPGAHIRVKLGPKSGNLVRAYSVVEGDSNGFRLGIVHDARSRGGSKFLHENLELGEELVFSNMASDFPLVDGTLCDEHIFLSGGIGITAFFTSAKLLKEQGRSVALYYAVKRAADVGFKDILQTLEDKVKLCVSEKGSKINIANILNNANDRTHIYVCGPDRLLDAVKETARTIGFPQSNIHSEAFVISTGGDPFTVQIESQCKELQVREGETLLDVLREAGFDIPSNCEVGNCGTCRVGVKQGRVQHRGTGLLGDDKKSMMLSCVSRGVDTLALDL</sequence>
<dbReference type="EMBL" id="NPIC01000003">
    <property type="protein sequence ID" value="RDL37400.1"/>
    <property type="molecule type" value="Genomic_DNA"/>
</dbReference>
<dbReference type="GeneID" id="43597682"/>
<dbReference type="AlphaFoldDB" id="A0A370TPE2"/>
<dbReference type="Pfam" id="PF03475">
    <property type="entry name" value="YiiM_3-alpha"/>
    <property type="match status" value="1"/>
</dbReference>
<dbReference type="InterPro" id="IPR011037">
    <property type="entry name" value="Pyrv_Knase-like_insert_dom_sf"/>
</dbReference>
<keyword evidence="7" id="KW-1185">Reference proteome</keyword>
<evidence type="ECO:0000259" key="3">
    <source>
        <dbReference type="PROSITE" id="PS51085"/>
    </source>
</evidence>
<dbReference type="SUPFAM" id="SSF63380">
    <property type="entry name" value="Riboflavin synthase domain-like"/>
    <property type="match status" value="1"/>
</dbReference>
<dbReference type="OrthoDB" id="5390at2759"/>
<evidence type="ECO:0000259" key="4">
    <source>
        <dbReference type="PROSITE" id="PS51340"/>
    </source>
</evidence>
<gene>
    <name evidence="6" type="ORF">BP5553_04833</name>
</gene>
<dbReference type="PROSITE" id="PS00197">
    <property type="entry name" value="2FE2S_FER_1"/>
    <property type="match status" value="1"/>
</dbReference>
<dbReference type="CDD" id="cd00207">
    <property type="entry name" value="fer2"/>
    <property type="match status" value="1"/>
</dbReference>
<dbReference type="Gene3D" id="2.40.30.10">
    <property type="entry name" value="Translation factors"/>
    <property type="match status" value="1"/>
</dbReference>